<protein>
    <submittedName>
        <fullName evidence="1">Uncharacterized protein</fullName>
    </submittedName>
</protein>
<proteinExistence type="predicted"/>
<organism evidence="1 2">
    <name type="scientific">Arthrobacter phage DrYang</name>
    <dbReference type="NCBI Taxonomy" id="2686080"/>
    <lineage>
        <taxon>Viruses</taxon>
        <taxon>Duplodnaviria</taxon>
        <taxon>Heunggongvirae</taxon>
        <taxon>Uroviricota</taxon>
        <taxon>Caudoviricetes</taxon>
        <taxon>Klausavirus</taxon>
        <taxon>Klausavirus dryang</taxon>
    </lineage>
</organism>
<dbReference type="GeneID" id="55815392"/>
<accession>A0A6B9JC02</accession>
<dbReference type="KEGG" id="vg:55815392"/>
<dbReference type="RefSeq" id="YP_009885986.1">
    <property type="nucleotide sequence ID" value="NC_049489.1"/>
</dbReference>
<reference evidence="1 2" key="1">
    <citation type="submission" date="2019-11" db="EMBL/GenBank/DDBJ databases">
        <authorList>
            <person name="Donovan J."/>
            <person name="Schaffer R."/>
            <person name="Bae M.S."/>
            <person name="Gitobu P.N."/>
            <person name="Guan P."/>
            <person name="Olavarrieta M.P."/>
            <person name="Perez Cortez K."/>
            <person name="Tozier F.G."/>
            <person name="Vasilopoulos H."/>
            <person name="Zhang S."/>
            <person name="Kapinos A."/>
            <person name="Freise A.C."/>
            <person name="Moberg-Parker J."/>
            <person name="Garlena R.A."/>
            <person name="Russell D.A."/>
            <person name="Pope W.H."/>
            <person name="Jacobs-Sera D."/>
            <person name="Hatfull G.F."/>
        </authorList>
    </citation>
    <scope>NUCLEOTIDE SEQUENCE [LARGE SCALE GENOMIC DNA]</scope>
</reference>
<evidence type="ECO:0000313" key="2">
    <source>
        <dbReference type="Proteomes" id="UP000438167"/>
    </source>
</evidence>
<dbReference type="Proteomes" id="UP000438167">
    <property type="component" value="Segment"/>
</dbReference>
<sequence length="58" mass="6854">MFEPEPKAEVEKTTVPRRWRAYCETHQDGWNGTKRTAEKWAAKHNAEHHKETHVEPDA</sequence>
<keyword evidence="2" id="KW-1185">Reference proteome</keyword>
<gene>
    <name evidence="1" type="primary">64</name>
    <name evidence="1" type="ORF">SEA_DRYANG_64</name>
</gene>
<name>A0A6B9JC02_9CAUD</name>
<dbReference type="EMBL" id="MN703411">
    <property type="protein sequence ID" value="QGZ17163.1"/>
    <property type="molecule type" value="Genomic_DNA"/>
</dbReference>
<evidence type="ECO:0000313" key="1">
    <source>
        <dbReference type="EMBL" id="QGZ17163.1"/>
    </source>
</evidence>